<dbReference type="SUPFAM" id="SSF56436">
    <property type="entry name" value="C-type lectin-like"/>
    <property type="match status" value="1"/>
</dbReference>
<dbReference type="GO" id="GO:0120147">
    <property type="term" value="F:formylglycine-generating oxidase activity"/>
    <property type="evidence" value="ECO:0007669"/>
    <property type="project" value="TreeGrafter"/>
</dbReference>
<feature type="domain" description="Sulfatase-modifying factor enzyme-like" evidence="2">
    <location>
        <begin position="40"/>
        <end position="337"/>
    </location>
</feature>
<dbReference type="OrthoDB" id="9812426at2"/>
<name>A0A518GNA5_9PLAN</name>
<evidence type="ECO:0000259" key="2">
    <source>
        <dbReference type="Pfam" id="PF03781"/>
    </source>
</evidence>
<dbReference type="InterPro" id="IPR005532">
    <property type="entry name" value="SUMF_dom"/>
</dbReference>
<dbReference type="InterPro" id="IPR051043">
    <property type="entry name" value="Sulfatase_Mod_Factor_Kinase"/>
</dbReference>
<dbReference type="Gene3D" id="3.90.1580.10">
    <property type="entry name" value="paralog of FGE (formylglycine-generating enzyme)"/>
    <property type="match status" value="1"/>
</dbReference>
<dbReference type="EMBL" id="CP036299">
    <property type="protein sequence ID" value="QDV30098.1"/>
    <property type="molecule type" value="Genomic_DNA"/>
</dbReference>
<reference evidence="3 4" key="1">
    <citation type="submission" date="2019-02" db="EMBL/GenBank/DDBJ databases">
        <title>Deep-cultivation of Planctomycetes and their phenomic and genomic characterization uncovers novel biology.</title>
        <authorList>
            <person name="Wiegand S."/>
            <person name="Jogler M."/>
            <person name="Boedeker C."/>
            <person name="Pinto D."/>
            <person name="Vollmers J."/>
            <person name="Rivas-Marin E."/>
            <person name="Kohn T."/>
            <person name="Peeters S.H."/>
            <person name="Heuer A."/>
            <person name="Rast P."/>
            <person name="Oberbeckmann S."/>
            <person name="Bunk B."/>
            <person name="Jeske O."/>
            <person name="Meyerdierks A."/>
            <person name="Storesund J.E."/>
            <person name="Kallscheuer N."/>
            <person name="Luecker S."/>
            <person name="Lage O.M."/>
            <person name="Pohl T."/>
            <person name="Merkel B.J."/>
            <person name="Hornburger P."/>
            <person name="Mueller R.-W."/>
            <person name="Bruemmer F."/>
            <person name="Labrenz M."/>
            <person name="Spormann A.M."/>
            <person name="Op den Camp H."/>
            <person name="Overmann J."/>
            <person name="Amann R."/>
            <person name="Jetten M.S.M."/>
            <person name="Mascher T."/>
            <person name="Medema M.H."/>
            <person name="Devos D.P."/>
            <person name="Kaster A.-K."/>
            <person name="Ovreas L."/>
            <person name="Rohde M."/>
            <person name="Galperin M.Y."/>
            <person name="Jogler C."/>
        </authorList>
    </citation>
    <scope>NUCLEOTIDE SEQUENCE [LARGE SCALE GENOMIC DNA]</scope>
    <source>
        <strain evidence="3 4">Spb1</strain>
    </source>
</reference>
<dbReference type="EC" id="2.7.11.1" evidence="3"/>
<gene>
    <name evidence="3" type="primary">pkn1_5</name>
    <name evidence="3" type="ORF">Spb1_20260</name>
</gene>
<dbReference type="GO" id="GO:0004674">
    <property type="term" value="F:protein serine/threonine kinase activity"/>
    <property type="evidence" value="ECO:0007669"/>
    <property type="project" value="UniProtKB-EC"/>
</dbReference>
<dbReference type="InterPro" id="IPR016187">
    <property type="entry name" value="CTDL_fold"/>
</dbReference>
<feature type="chain" id="PRO_5021896008" evidence="1">
    <location>
        <begin position="21"/>
        <end position="340"/>
    </location>
</feature>
<keyword evidence="4" id="KW-1185">Reference proteome</keyword>
<organism evidence="3 4">
    <name type="scientific">Planctopirus ephydatiae</name>
    <dbReference type="NCBI Taxonomy" id="2528019"/>
    <lineage>
        <taxon>Bacteria</taxon>
        <taxon>Pseudomonadati</taxon>
        <taxon>Planctomycetota</taxon>
        <taxon>Planctomycetia</taxon>
        <taxon>Planctomycetales</taxon>
        <taxon>Planctomycetaceae</taxon>
        <taxon>Planctopirus</taxon>
    </lineage>
</organism>
<keyword evidence="3" id="KW-0418">Kinase</keyword>
<proteinExistence type="predicted"/>
<evidence type="ECO:0000313" key="4">
    <source>
        <dbReference type="Proteomes" id="UP000315349"/>
    </source>
</evidence>
<protein>
    <submittedName>
        <fullName evidence="3">Serine/threonine-protein kinase pkn1</fullName>
        <ecNumber evidence="3">2.7.11.1</ecNumber>
    </submittedName>
</protein>
<evidence type="ECO:0000256" key="1">
    <source>
        <dbReference type="SAM" id="SignalP"/>
    </source>
</evidence>
<keyword evidence="1" id="KW-0732">Signal</keyword>
<dbReference type="Pfam" id="PF03781">
    <property type="entry name" value="FGE-sulfatase"/>
    <property type="match status" value="1"/>
</dbReference>
<dbReference type="PANTHER" id="PTHR23150:SF19">
    <property type="entry name" value="FORMYLGLYCINE-GENERATING ENZYME"/>
    <property type="match status" value="1"/>
</dbReference>
<dbReference type="Proteomes" id="UP000315349">
    <property type="component" value="Chromosome"/>
</dbReference>
<feature type="signal peptide" evidence="1">
    <location>
        <begin position="1"/>
        <end position="20"/>
    </location>
</feature>
<dbReference type="RefSeq" id="WP_145298906.1">
    <property type="nucleotide sequence ID" value="NZ_CP036299.1"/>
</dbReference>
<evidence type="ECO:0000313" key="3">
    <source>
        <dbReference type="EMBL" id="QDV30098.1"/>
    </source>
</evidence>
<dbReference type="KEGG" id="peh:Spb1_20260"/>
<dbReference type="AlphaFoldDB" id="A0A518GNA5"/>
<keyword evidence="3" id="KW-0808">Transferase</keyword>
<dbReference type="InterPro" id="IPR042095">
    <property type="entry name" value="SUMF_sf"/>
</dbReference>
<sequence precursor="true">MRNFAVVCIVLFTMAGTAFSETPEPPKKLAADLGGGVKMELVLIPAGKFKMGSGESAEDTAAYFNKTYRENFPADGLGGLEANLFENEHPQHDVRITKPFYMGTYPVTRGQFKQFIADTGYKTDKEKDKKLLAWGWDSDKKQFSNDEKYSWENTGFKQTDEHPVVNVTWNDAAAFCKWLSKKEGKTYRLPTEAEWEYSYRAGTTTRYPSGEDPKTLGKVPELADLADATVRAKTPDWKYMIRHTDNYVFTSPVGNSKPNAFGLYDMHGNAFQWCSDWYGGTYYAKSPADDPTGPDSGRERVIRGGTWTFRPLGARSAERNKTEPDGRNCAAGFRVAWTQE</sequence>
<dbReference type="PANTHER" id="PTHR23150">
    <property type="entry name" value="SULFATASE MODIFYING FACTOR 1, 2"/>
    <property type="match status" value="1"/>
</dbReference>
<accession>A0A518GNA5</accession>